<keyword evidence="2" id="KW-1185">Reference proteome</keyword>
<dbReference type="STRING" id="187979.ERS852385_00498"/>
<gene>
    <name evidence="1" type="ORF">ERS852385_00498</name>
</gene>
<protein>
    <recommendedName>
        <fullName evidence="3">DUF4391 domain-containing protein</fullName>
    </recommendedName>
</protein>
<reference evidence="1 2" key="1">
    <citation type="submission" date="2015-09" db="EMBL/GenBank/DDBJ databases">
        <authorList>
            <consortium name="Pathogen Informatics"/>
        </authorList>
    </citation>
    <scope>NUCLEOTIDE SEQUENCE [LARGE SCALE GENOMIC DNA]</scope>
    <source>
        <strain evidence="1 2">2789STDY5608828</strain>
    </source>
</reference>
<name>A0A173X3I2_9FIRM</name>
<evidence type="ECO:0008006" key="3">
    <source>
        <dbReference type="Google" id="ProtNLM"/>
    </source>
</evidence>
<accession>A0A173X3I2</accession>
<evidence type="ECO:0000313" key="1">
    <source>
        <dbReference type="EMBL" id="CUN45357.1"/>
    </source>
</evidence>
<proteinExistence type="predicted"/>
<dbReference type="RefSeq" id="WP_055160272.1">
    <property type="nucleotide sequence ID" value="NZ_CABIWZ010000001.1"/>
</dbReference>
<organism evidence="1 2">
    <name type="scientific">Mitsuokella jalaludinii</name>
    <dbReference type="NCBI Taxonomy" id="187979"/>
    <lineage>
        <taxon>Bacteria</taxon>
        <taxon>Bacillati</taxon>
        <taxon>Bacillota</taxon>
        <taxon>Negativicutes</taxon>
        <taxon>Selenomonadales</taxon>
        <taxon>Selenomonadaceae</taxon>
        <taxon>Mitsuokella</taxon>
    </lineage>
</organism>
<dbReference type="Pfam" id="PF14335">
    <property type="entry name" value="DUF4391"/>
    <property type="match status" value="1"/>
</dbReference>
<dbReference type="Proteomes" id="UP000095546">
    <property type="component" value="Unassembled WGS sequence"/>
</dbReference>
<dbReference type="AlphaFoldDB" id="A0A173X3I2"/>
<evidence type="ECO:0000313" key="2">
    <source>
        <dbReference type="Proteomes" id="UP000095546"/>
    </source>
</evidence>
<dbReference type="InterPro" id="IPR025503">
    <property type="entry name" value="DUF4391"/>
</dbReference>
<sequence>MIDFPESTRVNKRIPKEAFYQRLPLTAKLKDKFVSDVDSIIISNSLTKENLNLAKDSEIREIILLTIKLKKQNFDGKILEAIARQNSHKLIFLLVYEGMRQLAVYRGRLYVSRWMDESEVSLSLSGSTLDEIWDDLVRQTAISSQALLEQNNREIDEQLKDQNEINRLNKLIQKTEAAAWKEQQPKKRFELYTKLQAYKKQLEEITHGKA</sequence>
<dbReference type="OrthoDB" id="9805811at2"/>
<dbReference type="EMBL" id="CYYU01000001">
    <property type="protein sequence ID" value="CUN45357.1"/>
    <property type="molecule type" value="Genomic_DNA"/>
</dbReference>